<reference evidence="3" key="1">
    <citation type="submission" date="2016-11" db="UniProtKB">
        <authorList>
            <consortium name="WormBaseParasite"/>
        </authorList>
    </citation>
    <scope>IDENTIFICATION</scope>
</reference>
<dbReference type="GO" id="GO:0005886">
    <property type="term" value="C:plasma membrane"/>
    <property type="evidence" value="ECO:0007669"/>
    <property type="project" value="TreeGrafter"/>
</dbReference>
<protein>
    <submittedName>
        <fullName evidence="3">Band_3_cyto domain-containing protein</fullName>
    </submittedName>
</protein>
<dbReference type="GO" id="GO:0008509">
    <property type="term" value="F:monoatomic anion transmembrane transporter activity"/>
    <property type="evidence" value="ECO:0007669"/>
    <property type="project" value="InterPro"/>
</dbReference>
<proteinExistence type="predicted"/>
<organism evidence="2 3">
    <name type="scientific">Bursaphelenchus xylophilus</name>
    <name type="common">Pinewood nematode worm</name>
    <name type="synonym">Aphelenchoides xylophilus</name>
    <dbReference type="NCBI Taxonomy" id="6326"/>
    <lineage>
        <taxon>Eukaryota</taxon>
        <taxon>Metazoa</taxon>
        <taxon>Ecdysozoa</taxon>
        <taxon>Nematoda</taxon>
        <taxon>Chromadorea</taxon>
        <taxon>Rhabditida</taxon>
        <taxon>Tylenchina</taxon>
        <taxon>Tylenchomorpha</taxon>
        <taxon>Aphelenchoidea</taxon>
        <taxon>Aphelenchoididae</taxon>
        <taxon>Bursaphelenchus</taxon>
    </lineage>
</organism>
<dbReference type="InterPro" id="IPR013769">
    <property type="entry name" value="Band3_cytoplasmic_dom"/>
</dbReference>
<dbReference type="SUPFAM" id="SSF55804">
    <property type="entry name" value="Phoshotransferase/anion transport protein"/>
    <property type="match status" value="2"/>
</dbReference>
<feature type="domain" description="Band 3 cytoplasmic" evidence="1">
    <location>
        <begin position="58"/>
        <end position="134"/>
    </location>
</feature>
<sequence>MGALFSDQIFHKVAYTCREKFTIAEAVEEYFTQCTLIPPGKCRPDTRWEPKVDENALLYPEIPDQPLPVRFIFVLLNTIDNYPEETAGIGRAMGALFSDQIFHKVAYTCREKFTIAEAVEEYFTQCTLIPPGKCRPDTRWEPKVDENA</sequence>
<dbReference type="PANTHER" id="PTHR11453">
    <property type="entry name" value="ANION EXCHANGE PROTEIN"/>
    <property type="match status" value="1"/>
</dbReference>
<dbReference type="PANTHER" id="PTHR11453:SF36">
    <property type="entry name" value="ANION EXCHANGE PROTEIN"/>
    <property type="match status" value="1"/>
</dbReference>
<evidence type="ECO:0000313" key="3">
    <source>
        <dbReference type="WBParaSite" id="BXY_1450600.1"/>
    </source>
</evidence>
<dbReference type="WBParaSite" id="BXY_1450600.1">
    <property type="protein sequence ID" value="BXY_1450600.1"/>
    <property type="gene ID" value="BXY_1450600"/>
</dbReference>
<dbReference type="GO" id="GO:0005452">
    <property type="term" value="F:solute:inorganic anion antiporter activity"/>
    <property type="evidence" value="ECO:0007669"/>
    <property type="project" value="InterPro"/>
</dbReference>
<dbReference type="eggNOG" id="KOG1172">
    <property type="taxonomic scope" value="Eukaryota"/>
</dbReference>
<evidence type="ECO:0000313" key="2">
    <source>
        <dbReference type="Proteomes" id="UP000095284"/>
    </source>
</evidence>
<dbReference type="GO" id="GO:0008510">
    <property type="term" value="F:sodium:bicarbonate symporter activity"/>
    <property type="evidence" value="ECO:0007669"/>
    <property type="project" value="TreeGrafter"/>
</dbReference>
<dbReference type="GO" id="GO:0051453">
    <property type="term" value="P:regulation of intracellular pH"/>
    <property type="evidence" value="ECO:0007669"/>
    <property type="project" value="TreeGrafter"/>
</dbReference>
<dbReference type="AlphaFoldDB" id="A0A1I7SN70"/>
<dbReference type="InterPro" id="IPR016152">
    <property type="entry name" value="PTrfase/Anion_transptr"/>
</dbReference>
<evidence type="ECO:0000259" key="1">
    <source>
        <dbReference type="Pfam" id="PF07565"/>
    </source>
</evidence>
<dbReference type="Pfam" id="PF07565">
    <property type="entry name" value="Band_3_cyto"/>
    <property type="match status" value="1"/>
</dbReference>
<dbReference type="InterPro" id="IPR003020">
    <property type="entry name" value="HCO3_transpt_euk"/>
</dbReference>
<name>A0A1I7SN70_BURXY</name>
<dbReference type="Gene3D" id="3.40.930.10">
    <property type="entry name" value="Mannitol-specific EII, Chain A"/>
    <property type="match status" value="2"/>
</dbReference>
<accession>A0A1I7SN70</accession>
<dbReference type="Proteomes" id="UP000095284">
    <property type="component" value="Unplaced"/>
</dbReference>